<protein>
    <submittedName>
        <fullName evidence="2">Uncharacterized protein</fullName>
    </submittedName>
</protein>
<evidence type="ECO:0000313" key="2">
    <source>
        <dbReference type="EMBL" id="CAH8385011.1"/>
    </source>
</evidence>
<proteinExistence type="predicted"/>
<organism evidence="2 3">
    <name type="scientific">Eruca vesicaria subsp. sativa</name>
    <name type="common">Garden rocket</name>
    <name type="synonym">Eruca sativa</name>
    <dbReference type="NCBI Taxonomy" id="29727"/>
    <lineage>
        <taxon>Eukaryota</taxon>
        <taxon>Viridiplantae</taxon>
        <taxon>Streptophyta</taxon>
        <taxon>Embryophyta</taxon>
        <taxon>Tracheophyta</taxon>
        <taxon>Spermatophyta</taxon>
        <taxon>Magnoliopsida</taxon>
        <taxon>eudicotyledons</taxon>
        <taxon>Gunneridae</taxon>
        <taxon>Pentapetalae</taxon>
        <taxon>rosids</taxon>
        <taxon>malvids</taxon>
        <taxon>Brassicales</taxon>
        <taxon>Brassicaceae</taxon>
        <taxon>Brassiceae</taxon>
        <taxon>Eruca</taxon>
    </lineage>
</organism>
<name>A0ABC8LNP3_ERUVS</name>
<feature type="region of interest" description="Disordered" evidence="1">
    <location>
        <begin position="1"/>
        <end position="67"/>
    </location>
</feature>
<evidence type="ECO:0000313" key="3">
    <source>
        <dbReference type="Proteomes" id="UP001642260"/>
    </source>
</evidence>
<accession>A0ABC8LNP3</accession>
<reference evidence="2 3" key="1">
    <citation type="submission" date="2022-03" db="EMBL/GenBank/DDBJ databases">
        <authorList>
            <person name="Macdonald S."/>
            <person name="Ahmed S."/>
            <person name="Newling K."/>
        </authorList>
    </citation>
    <scope>NUCLEOTIDE SEQUENCE [LARGE SCALE GENOMIC DNA]</scope>
</reference>
<evidence type="ECO:0000256" key="1">
    <source>
        <dbReference type="SAM" id="MobiDB-lite"/>
    </source>
</evidence>
<dbReference type="EMBL" id="CAKOAT010641821">
    <property type="protein sequence ID" value="CAH8385011.1"/>
    <property type="molecule type" value="Genomic_DNA"/>
</dbReference>
<gene>
    <name evidence="2" type="ORF">ERUC_LOCUS37494</name>
</gene>
<sequence>MAKRKGRGQGDATMDDRVISKKRKLINDEVNDSDEECKKSKTQEVGSPKPSGRVVEGGDEEEVVVAERPEQPKERIWTARWNLRPPRWNSHLHKTVSRCMHLSHHHNKTRRKMLTVTLQH</sequence>
<dbReference type="Proteomes" id="UP001642260">
    <property type="component" value="Unassembled WGS sequence"/>
</dbReference>
<keyword evidence="3" id="KW-1185">Reference proteome</keyword>
<dbReference type="AlphaFoldDB" id="A0ABC8LNP3"/>
<comment type="caution">
    <text evidence="2">The sequence shown here is derived from an EMBL/GenBank/DDBJ whole genome shotgun (WGS) entry which is preliminary data.</text>
</comment>